<dbReference type="SUPFAM" id="SSF50985">
    <property type="entry name" value="RCC1/BLIP-II"/>
    <property type="match status" value="1"/>
</dbReference>
<dbReference type="InterPro" id="IPR009091">
    <property type="entry name" value="RCC1/BLIP-II"/>
</dbReference>
<proteinExistence type="predicted"/>
<protein>
    <recommendedName>
        <fullName evidence="3">Regulator of chromosome condensation (RCC1) repeat-containing protein</fullName>
    </recommendedName>
</protein>
<comment type="caution">
    <text evidence="1">The sequence shown here is derived from an EMBL/GenBank/DDBJ whole genome shotgun (WGS) entry which is preliminary data.</text>
</comment>
<dbReference type="Gene3D" id="2.130.10.30">
    <property type="entry name" value="Regulator of chromosome condensation 1/beta-lactamase-inhibitor protein II"/>
    <property type="match status" value="1"/>
</dbReference>
<organism evidence="1 2">
    <name type="scientific">Nocardioides flavescens</name>
    <dbReference type="NCBI Taxonomy" id="2691959"/>
    <lineage>
        <taxon>Bacteria</taxon>
        <taxon>Bacillati</taxon>
        <taxon>Actinomycetota</taxon>
        <taxon>Actinomycetes</taxon>
        <taxon>Propionibacteriales</taxon>
        <taxon>Nocardioidaceae</taxon>
        <taxon>Nocardioides</taxon>
    </lineage>
</organism>
<sequence length="70" mass="6881">MLSSGRVLAAGADDDVQCAVDGWTDVVAIAAGGAHTLGVGADGCVLAAGRNDHGQCDVGQWSLRSISTPG</sequence>
<dbReference type="Proteomes" id="UP000473325">
    <property type="component" value="Unassembled WGS sequence"/>
</dbReference>
<dbReference type="Pfam" id="PF13540">
    <property type="entry name" value="RCC1_2"/>
    <property type="match status" value="1"/>
</dbReference>
<dbReference type="EMBL" id="WUEK01000015">
    <property type="protein sequence ID" value="MXG91795.1"/>
    <property type="molecule type" value="Genomic_DNA"/>
</dbReference>
<evidence type="ECO:0000313" key="2">
    <source>
        <dbReference type="Proteomes" id="UP000473325"/>
    </source>
</evidence>
<dbReference type="AlphaFoldDB" id="A0A6L7F3K1"/>
<reference evidence="1 2" key="1">
    <citation type="submission" date="2019-12" db="EMBL/GenBank/DDBJ databases">
        <authorList>
            <person name="Kun Z."/>
        </authorList>
    </citation>
    <scope>NUCLEOTIDE SEQUENCE [LARGE SCALE GENOMIC DNA]</scope>
    <source>
        <strain evidence="1 2">YIM 123512</strain>
    </source>
</reference>
<accession>A0A6L7F3K1</accession>
<evidence type="ECO:0000313" key="1">
    <source>
        <dbReference type="EMBL" id="MXG91795.1"/>
    </source>
</evidence>
<gene>
    <name evidence="1" type="ORF">GRQ65_19820</name>
</gene>
<name>A0A6L7F3K1_9ACTN</name>
<keyword evidence="2" id="KW-1185">Reference proteome</keyword>
<evidence type="ECO:0008006" key="3">
    <source>
        <dbReference type="Google" id="ProtNLM"/>
    </source>
</evidence>